<proteinExistence type="predicted"/>
<reference evidence="1 2" key="1">
    <citation type="journal article" date="2014" name="Am. J. Bot.">
        <title>Genome assembly and annotation for red clover (Trifolium pratense; Fabaceae).</title>
        <authorList>
            <person name="Istvanek J."/>
            <person name="Jaros M."/>
            <person name="Krenek A."/>
            <person name="Repkova J."/>
        </authorList>
    </citation>
    <scope>NUCLEOTIDE SEQUENCE [LARGE SCALE GENOMIC DNA]</scope>
    <source>
        <strain evidence="2">cv. Tatra</strain>
        <tissue evidence="1">Young leaves</tissue>
    </source>
</reference>
<sequence length="40" mass="4312">MNFGVGMAEPLDESKANIDESIVVEPVIAEPNVVEPDVQE</sequence>
<gene>
    <name evidence="1" type="ORF">L195_g062404</name>
</gene>
<reference evidence="1 2" key="2">
    <citation type="journal article" date="2017" name="Front. Plant Sci.">
        <title>Gene Classification and Mining of Molecular Markers Useful in Red Clover (Trifolium pratense) Breeding.</title>
        <authorList>
            <person name="Istvanek J."/>
            <person name="Dluhosova J."/>
            <person name="Dluhos P."/>
            <person name="Patkova L."/>
            <person name="Nedelnik J."/>
            <person name="Repkova J."/>
        </authorList>
    </citation>
    <scope>NUCLEOTIDE SEQUENCE [LARGE SCALE GENOMIC DNA]</scope>
    <source>
        <strain evidence="2">cv. Tatra</strain>
        <tissue evidence="1">Young leaves</tissue>
    </source>
</reference>
<dbReference type="EMBL" id="ASHM01174004">
    <property type="protein sequence ID" value="PNX65040.1"/>
    <property type="molecule type" value="Genomic_DNA"/>
</dbReference>
<comment type="caution">
    <text evidence="1">The sequence shown here is derived from an EMBL/GenBank/DDBJ whole genome shotgun (WGS) entry which is preliminary data.</text>
</comment>
<feature type="non-terminal residue" evidence="1">
    <location>
        <position position="40"/>
    </location>
</feature>
<evidence type="ECO:0000313" key="1">
    <source>
        <dbReference type="EMBL" id="PNX65040.1"/>
    </source>
</evidence>
<accession>A0A2K3KFH3</accession>
<dbReference type="Proteomes" id="UP000236291">
    <property type="component" value="Unassembled WGS sequence"/>
</dbReference>
<dbReference type="AlphaFoldDB" id="A0A2K3KFH3"/>
<evidence type="ECO:0000313" key="2">
    <source>
        <dbReference type="Proteomes" id="UP000236291"/>
    </source>
</evidence>
<organism evidence="1 2">
    <name type="scientific">Trifolium pratense</name>
    <name type="common">Red clover</name>
    <dbReference type="NCBI Taxonomy" id="57577"/>
    <lineage>
        <taxon>Eukaryota</taxon>
        <taxon>Viridiplantae</taxon>
        <taxon>Streptophyta</taxon>
        <taxon>Embryophyta</taxon>
        <taxon>Tracheophyta</taxon>
        <taxon>Spermatophyta</taxon>
        <taxon>Magnoliopsida</taxon>
        <taxon>eudicotyledons</taxon>
        <taxon>Gunneridae</taxon>
        <taxon>Pentapetalae</taxon>
        <taxon>rosids</taxon>
        <taxon>fabids</taxon>
        <taxon>Fabales</taxon>
        <taxon>Fabaceae</taxon>
        <taxon>Papilionoideae</taxon>
        <taxon>50 kb inversion clade</taxon>
        <taxon>NPAAA clade</taxon>
        <taxon>Hologalegina</taxon>
        <taxon>IRL clade</taxon>
        <taxon>Trifolieae</taxon>
        <taxon>Trifolium</taxon>
    </lineage>
</organism>
<protein>
    <submittedName>
        <fullName evidence="1">Uncharacterized protein</fullName>
    </submittedName>
</protein>
<name>A0A2K3KFH3_TRIPR</name>